<protein>
    <submittedName>
        <fullName evidence="3">Poly(Glycerol-phosphate) alpha-glucosyltransferase</fullName>
        <ecNumber evidence="3">2.4.1.52</ecNumber>
    </submittedName>
</protein>
<dbReference type="Pfam" id="PF00534">
    <property type="entry name" value="Glycos_transf_1"/>
    <property type="match status" value="1"/>
</dbReference>
<keyword evidence="3" id="KW-0328">Glycosyltransferase</keyword>
<proteinExistence type="predicted"/>
<reference evidence="3" key="1">
    <citation type="submission" date="2016-10" db="EMBL/GenBank/DDBJ databases">
        <authorList>
            <person name="de Groot N.N."/>
        </authorList>
    </citation>
    <scope>NUCLEOTIDE SEQUENCE</scope>
</reference>
<feature type="domain" description="Glycosyltransferase subfamily 4-like N-terminal" evidence="2">
    <location>
        <begin position="12"/>
        <end position="146"/>
    </location>
</feature>
<dbReference type="SUPFAM" id="SSF53756">
    <property type="entry name" value="UDP-Glycosyltransferase/glycogen phosphorylase"/>
    <property type="match status" value="1"/>
</dbReference>
<dbReference type="InterPro" id="IPR028098">
    <property type="entry name" value="Glyco_trans_4-like_N"/>
</dbReference>
<dbReference type="EMBL" id="FPHI01000044">
    <property type="protein sequence ID" value="SFV69505.1"/>
    <property type="molecule type" value="Genomic_DNA"/>
</dbReference>
<evidence type="ECO:0000259" key="2">
    <source>
        <dbReference type="Pfam" id="PF13439"/>
    </source>
</evidence>
<evidence type="ECO:0000259" key="1">
    <source>
        <dbReference type="Pfam" id="PF00534"/>
    </source>
</evidence>
<dbReference type="Gene3D" id="3.40.50.2000">
    <property type="entry name" value="Glycogen Phosphorylase B"/>
    <property type="match status" value="2"/>
</dbReference>
<gene>
    <name evidence="3" type="ORF">MNB_SV-3-551</name>
</gene>
<dbReference type="InterPro" id="IPR001296">
    <property type="entry name" value="Glyco_trans_1"/>
</dbReference>
<name>A0A1W1CUW7_9ZZZZ</name>
<dbReference type="PANTHER" id="PTHR12526">
    <property type="entry name" value="GLYCOSYLTRANSFERASE"/>
    <property type="match status" value="1"/>
</dbReference>
<accession>A0A1W1CUW7</accession>
<dbReference type="Pfam" id="PF13439">
    <property type="entry name" value="Glyco_transf_4"/>
    <property type="match status" value="1"/>
</dbReference>
<feature type="domain" description="Glycosyl transferase family 1" evidence="1">
    <location>
        <begin position="156"/>
        <end position="294"/>
    </location>
</feature>
<dbReference type="AlphaFoldDB" id="A0A1W1CUW7"/>
<keyword evidence="3" id="KW-0808">Transferase</keyword>
<dbReference type="CDD" id="cd03811">
    <property type="entry name" value="GT4_GT28_WabH-like"/>
    <property type="match status" value="1"/>
</dbReference>
<dbReference type="PANTHER" id="PTHR12526:SF630">
    <property type="entry name" value="GLYCOSYLTRANSFERASE"/>
    <property type="match status" value="1"/>
</dbReference>
<dbReference type="EC" id="2.4.1.52" evidence="3"/>
<evidence type="ECO:0000313" key="3">
    <source>
        <dbReference type="EMBL" id="SFV69505.1"/>
    </source>
</evidence>
<organism evidence="3">
    <name type="scientific">hydrothermal vent metagenome</name>
    <dbReference type="NCBI Taxonomy" id="652676"/>
    <lineage>
        <taxon>unclassified sequences</taxon>
        <taxon>metagenomes</taxon>
        <taxon>ecological metagenomes</taxon>
    </lineage>
</organism>
<sequence length="330" mass="38058">MKICHFIASSLFGGAEKVVVNLCNEMSKDHEVHLITFDSRENLGELSSHVVLHTIKEFKRYNIFALLKLLKLIRNIGPDIVHTHGAKSTRIIYNIGYKLECPFIGTKHNARKGKIFNKIKYVIAVSEDGANSIKQNNIKVIYNGIKPIQITSKNKNEIFTLLAVGRLDKIKGFDILIKECAKLDFPFRLEIVGEGEERKNLETLIHKLNLGDKVILLGFKEDIPQQMKNADIVVMSSHSEGFSLVMVEALFYANMFISTRVSGATEILDDEFLIKDFSIADKLNEIYQDEEKYKKDFFLFREKINNRFLLKHIAQEYITYYKNVLKDYNR</sequence>
<dbReference type="GO" id="GO:0047265">
    <property type="term" value="F:poly(glycerol-phosphate) alpha-glucosyltransferase activity"/>
    <property type="evidence" value="ECO:0007669"/>
    <property type="project" value="UniProtKB-EC"/>
</dbReference>